<feature type="transmembrane region" description="Helical" evidence="6">
    <location>
        <begin position="368"/>
        <end position="389"/>
    </location>
</feature>
<keyword evidence="3 7" id="KW-0732">Signal</keyword>
<evidence type="ECO:0000256" key="1">
    <source>
        <dbReference type="ARBA" id="ARBA00022512"/>
    </source>
</evidence>
<dbReference type="InterPro" id="IPR019931">
    <property type="entry name" value="LPXTG_anchor"/>
</dbReference>
<dbReference type="RefSeq" id="WP_330158092.1">
    <property type="nucleotide sequence ID" value="NZ_BAAAJA010000037.1"/>
</dbReference>
<keyword evidence="4" id="KW-0572">Peptidoglycan-anchor</keyword>
<feature type="domain" description="Gram-positive cocci surface proteins LPxTG" evidence="8">
    <location>
        <begin position="355"/>
        <end position="394"/>
    </location>
</feature>
<evidence type="ECO:0000259" key="8">
    <source>
        <dbReference type="Pfam" id="PF00746"/>
    </source>
</evidence>
<evidence type="ECO:0000256" key="3">
    <source>
        <dbReference type="ARBA" id="ARBA00022729"/>
    </source>
</evidence>
<dbReference type="InterPro" id="IPR013552">
    <property type="entry name" value="Thioester_dom"/>
</dbReference>
<dbReference type="PANTHER" id="PTHR16861">
    <property type="entry name" value="GLYCOPROTEIN 38"/>
    <property type="match status" value="1"/>
</dbReference>
<reference evidence="10 11" key="1">
    <citation type="submission" date="2023-07" db="EMBL/GenBank/DDBJ databases">
        <authorList>
            <person name="Girao M."/>
            <person name="Carvalho M.F."/>
        </authorList>
    </citation>
    <scope>NUCLEOTIDE SEQUENCE [LARGE SCALE GENOMIC DNA]</scope>
    <source>
        <strain evidence="10 11">66/93</strain>
    </source>
</reference>
<evidence type="ECO:0000256" key="4">
    <source>
        <dbReference type="ARBA" id="ARBA00023088"/>
    </source>
</evidence>
<dbReference type="InterPro" id="IPR023849">
    <property type="entry name" value="TQXA_dom"/>
</dbReference>
<dbReference type="Pfam" id="PF08341">
    <property type="entry name" value="TED"/>
    <property type="match status" value="1"/>
</dbReference>
<evidence type="ECO:0000256" key="5">
    <source>
        <dbReference type="SAM" id="MobiDB-lite"/>
    </source>
</evidence>
<feature type="signal peptide" evidence="7">
    <location>
        <begin position="1"/>
        <end position="33"/>
    </location>
</feature>
<evidence type="ECO:0000256" key="2">
    <source>
        <dbReference type="ARBA" id="ARBA00022525"/>
    </source>
</evidence>
<feature type="domain" description="Thioester" evidence="9">
    <location>
        <begin position="81"/>
        <end position="183"/>
    </location>
</feature>
<dbReference type="Pfam" id="PF00746">
    <property type="entry name" value="Gram_pos_anchor"/>
    <property type="match status" value="1"/>
</dbReference>
<keyword evidence="6" id="KW-0812">Transmembrane</keyword>
<feature type="compositionally biased region" description="Pro residues" evidence="5">
    <location>
        <begin position="333"/>
        <end position="343"/>
    </location>
</feature>
<feature type="chain" id="PRO_5047377447" evidence="7">
    <location>
        <begin position="34"/>
        <end position="403"/>
    </location>
</feature>
<keyword evidence="2" id="KW-0964">Secreted</keyword>
<feature type="compositionally biased region" description="Polar residues" evidence="5">
    <location>
        <begin position="292"/>
        <end position="308"/>
    </location>
</feature>
<dbReference type="PANTHER" id="PTHR16861:SF4">
    <property type="entry name" value="SH3 DOMAIN PROTEIN (AFU_ORTHOLOGUE AFUA_1G13610)"/>
    <property type="match status" value="1"/>
</dbReference>
<keyword evidence="6" id="KW-0472">Membrane</keyword>
<dbReference type="Gene3D" id="1.10.150.480">
    <property type="match status" value="1"/>
</dbReference>
<keyword evidence="6" id="KW-1133">Transmembrane helix</keyword>
<feature type="region of interest" description="Disordered" evidence="5">
    <location>
        <begin position="292"/>
        <end position="365"/>
    </location>
</feature>
<evidence type="ECO:0000313" key="11">
    <source>
        <dbReference type="Proteomes" id="UP001348641"/>
    </source>
</evidence>
<dbReference type="EMBL" id="JAUUCC010000021">
    <property type="protein sequence ID" value="MEE2050917.1"/>
    <property type="molecule type" value="Genomic_DNA"/>
</dbReference>
<name>A0ABU7KP67_9ACTN</name>
<protein>
    <submittedName>
        <fullName evidence="10">Thioester domain-containing protein</fullName>
    </submittedName>
</protein>
<gene>
    <name evidence="10" type="ORF">Q8A49_10475</name>
</gene>
<evidence type="ECO:0000256" key="7">
    <source>
        <dbReference type="SAM" id="SignalP"/>
    </source>
</evidence>
<keyword evidence="1" id="KW-0134">Cell wall</keyword>
<dbReference type="Proteomes" id="UP001348641">
    <property type="component" value="Unassembled WGS sequence"/>
</dbReference>
<feature type="compositionally biased region" description="Low complexity" evidence="5">
    <location>
        <begin position="344"/>
        <end position="353"/>
    </location>
</feature>
<organism evidence="10 11">
    <name type="scientific">Nocardiopsis tropica</name>
    <dbReference type="NCBI Taxonomy" id="109330"/>
    <lineage>
        <taxon>Bacteria</taxon>
        <taxon>Bacillati</taxon>
        <taxon>Actinomycetota</taxon>
        <taxon>Actinomycetes</taxon>
        <taxon>Streptosporangiales</taxon>
        <taxon>Nocardiopsidaceae</taxon>
        <taxon>Nocardiopsis</taxon>
    </lineage>
</organism>
<feature type="compositionally biased region" description="Acidic residues" evidence="5">
    <location>
        <begin position="322"/>
        <end position="332"/>
    </location>
</feature>
<dbReference type="NCBIfam" id="TIGR03934">
    <property type="entry name" value="TQXA_dom"/>
    <property type="match status" value="1"/>
</dbReference>
<evidence type="ECO:0000259" key="9">
    <source>
        <dbReference type="Pfam" id="PF08341"/>
    </source>
</evidence>
<comment type="caution">
    <text evidence="10">The sequence shown here is derived from an EMBL/GenBank/DDBJ whole genome shotgun (WGS) entry which is preliminary data.</text>
</comment>
<evidence type="ECO:0000313" key="10">
    <source>
        <dbReference type="EMBL" id="MEE2050917.1"/>
    </source>
</evidence>
<accession>A0ABU7KP67</accession>
<proteinExistence type="predicted"/>
<sequence length="403" mass="40910">MTNSSFPRTVGRAGLAATAAAFLAFGLAAPASAEPVETYEGSVRGQYIGNAENGTRVNMDGGGARTSLFNLQLENGDLLTTYCIDYHTNIVSDAWYREDKWENYPGEGDFAEPGKVHWILQYGYPALSAAELGAEAGAEGLSDADALGGTQAAIWHFSNGMTLDGDNSDGVTAVYEYLVGAAEDLPQTVEPDAALSITPGTASGTAGGTVGEFTIETNATAIPVDLQAPEGVTLVDIETGEAVQTVDNGDTVGFSVPEGTAPGEASFSLEATATVATGRLFKGESDEPTQTLITAQGGQTTVTASASATWEEGGETPPPTDEPSEPTEEPSEPESPAPSPSPSETPSETPSAPADDSNEPTLPVTGGALAGLVAAGIAALGAGGGAIYLSRKRKAANAADLEG</sequence>
<evidence type="ECO:0000256" key="6">
    <source>
        <dbReference type="SAM" id="Phobius"/>
    </source>
</evidence>